<name>A0A9X4QRB5_9BACL</name>
<feature type="compositionally biased region" description="Low complexity" evidence="1">
    <location>
        <begin position="1"/>
        <end position="16"/>
    </location>
</feature>
<feature type="compositionally biased region" description="Low complexity" evidence="1">
    <location>
        <begin position="25"/>
        <end position="41"/>
    </location>
</feature>
<reference evidence="2" key="1">
    <citation type="submission" date="2022-10" db="EMBL/GenBank/DDBJ databases">
        <title>Comparative genomic analysis of Cohnella hashimotonis sp. nov., isolated from the International Space Station.</title>
        <authorList>
            <person name="Simpson A."/>
            <person name="Venkateswaran K."/>
        </authorList>
    </citation>
    <scope>NUCLEOTIDE SEQUENCE</scope>
    <source>
        <strain evidence="2">DSM 28161</strain>
    </source>
</reference>
<gene>
    <name evidence="2" type="ORF">OMP40_05300</name>
</gene>
<organism evidence="2 3">
    <name type="scientific">Cohnella rhizosphaerae</name>
    <dbReference type="NCBI Taxonomy" id="1457232"/>
    <lineage>
        <taxon>Bacteria</taxon>
        <taxon>Bacillati</taxon>
        <taxon>Bacillota</taxon>
        <taxon>Bacilli</taxon>
        <taxon>Bacillales</taxon>
        <taxon>Paenibacillaceae</taxon>
        <taxon>Cohnella</taxon>
    </lineage>
</organism>
<feature type="region of interest" description="Disordered" evidence="1">
    <location>
        <begin position="1"/>
        <end position="41"/>
    </location>
</feature>
<accession>A0A9X4QRB5</accession>
<sequence length="82" mass="8971">MRLLSRSSRSKQSAARSQRKLFKYSRPSRSSDSWQSGRSASRSPYSAIASAVSPSDSLHCARFSTLADSSCSTVTRASSYRS</sequence>
<evidence type="ECO:0000313" key="3">
    <source>
        <dbReference type="Proteomes" id="UP001153404"/>
    </source>
</evidence>
<comment type="caution">
    <text evidence="2">The sequence shown here is derived from an EMBL/GenBank/DDBJ whole genome shotgun (WGS) entry which is preliminary data.</text>
</comment>
<protein>
    <submittedName>
        <fullName evidence="2">Uncharacterized protein</fullName>
    </submittedName>
</protein>
<keyword evidence="3" id="KW-1185">Reference proteome</keyword>
<proteinExistence type="predicted"/>
<dbReference type="RefSeq" id="WP_277529743.1">
    <property type="nucleotide sequence ID" value="NZ_JAPDIA010000002.1"/>
</dbReference>
<evidence type="ECO:0000256" key="1">
    <source>
        <dbReference type="SAM" id="MobiDB-lite"/>
    </source>
</evidence>
<dbReference type="Proteomes" id="UP001153404">
    <property type="component" value="Unassembled WGS sequence"/>
</dbReference>
<evidence type="ECO:0000313" key="2">
    <source>
        <dbReference type="EMBL" id="MDG0808871.1"/>
    </source>
</evidence>
<dbReference type="AlphaFoldDB" id="A0A9X4QRB5"/>
<dbReference type="EMBL" id="JAPDIA010000002">
    <property type="protein sequence ID" value="MDG0808871.1"/>
    <property type="molecule type" value="Genomic_DNA"/>
</dbReference>